<evidence type="ECO:0000313" key="2">
    <source>
        <dbReference type="Proteomes" id="UP000190890"/>
    </source>
</evidence>
<keyword evidence="2" id="KW-1185">Reference proteome</keyword>
<sequence>MSVDCYKTIEKTNVAEVVEAALEDDYIIAVPIEHYSQDELKEFTNKAKENNLLVTIKAEYSNAYQGVIVQLIKKDIADKFFKYL</sequence>
<dbReference type="RefSeq" id="WP_077846210.1">
    <property type="nucleotide sequence ID" value="NZ_LZZM01000053.1"/>
</dbReference>
<organism evidence="1 2">
    <name type="scientific">Clostridium puniceum</name>
    <dbReference type="NCBI Taxonomy" id="29367"/>
    <lineage>
        <taxon>Bacteria</taxon>
        <taxon>Bacillati</taxon>
        <taxon>Bacillota</taxon>
        <taxon>Clostridia</taxon>
        <taxon>Eubacteriales</taxon>
        <taxon>Clostridiaceae</taxon>
        <taxon>Clostridium</taxon>
    </lineage>
</organism>
<accession>A0A1S8TVX5</accession>
<dbReference type="STRING" id="29367.CLPUN_09530"/>
<protein>
    <submittedName>
        <fullName evidence="1">Uncharacterized protein</fullName>
    </submittedName>
</protein>
<proteinExistence type="predicted"/>
<reference evidence="1 2" key="1">
    <citation type="submission" date="2016-05" db="EMBL/GenBank/DDBJ databases">
        <title>Microbial solvent formation.</title>
        <authorList>
            <person name="Poehlein A."/>
            <person name="Montoya Solano J.D."/>
            <person name="Flitsch S."/>
            <person name="Krabben P."/>
            <person name="Duerre P."/>
            <person name="Daniel R."/>
        </authorList>
    </citation>
    <scope>NUCLEOTIDE SEQUENCE [LARGE SCALE GENOMIC DNA]</scope>
    <source>
        <strain evidence="1 2">DSM 2619</strain>
    </source>
</reference>
<name>A0A1S8TVX5_9CLOT</name>
<dbReference type="Proteomes" id="UP000190890">
    <property type="component" value="Unassembled WGS sequence"/>
</dbReference>
<gene>
    <name evidence="1" type="ORF">CLPUN_09530</name>
</gene>
<dbReference type="AlphaFoldDB" id="A0A1S8TVX5"/>
<dbReference type="EMBL" id="LZZM01000053">
    <property type="protein sequence ID" value="OOM81769.1"/>
    <property type="molecule type" value="Genomic_DNA"/>
</dbReference>
<dbReference type="OrthoDB" id="1957409at2"/>
<comment type="caution">
    <text evidence="1">The sequence shown here is derived from an EMBL/GenBank/DDBJ whole genome shotgun (WGS) entry which is preliminary data.</text>
</comment>
<evidence type="ECO:0000313" key="1">
    <source>
        <dbReference type="EMBL" id="OOM81769.1"/>
    </source>
</evidence>